<dbReference type="InterPro" id="IPR027417">
    <property type="entry name" value="P-loop_NTPase"/>
</dbReference>
<reference evidence="1" key="1">
    <citation type="submission" date="2019-02" db="EMBL/GenBank/DDBJ databases">
        <title>Draft genome of the type strain Pelomonas aquatica CCUG 52575T.</title>
        <authorList>
            <person name="Gomila M."/>
            <person name="Lalucat J."/>
        </authorList>
    </citation>
    <scope>NUCLEOTIDE SEQUENCE</scope>
    <source>
        <strain evidence="1">CCUG 52575</strain>
    </source>
</reference>
<dbReference type="InterPro" id="IPR011990">
    <property type="entry name" value="TPR-like_helical_dom_sf"/>
</dbReference>
<proteinExistence type="predicted"/>
<protein>
    <recommendedName>
        <fullName evidence="3">OmpR/PhoB-type domain-containing protein</fullName>
    </recommendedName>
</protein>
<accession>A0A9X4LMJ9</accession>
<dbReference type="InterPro" id="IPR016032">
    <property type="entry name" value="Sig_transdc_resp-reg_C-effctor"/>
</dbReference>
<dbReference type="SMART" id="SM00028">
    <property type="entry name" value="TPR"/>
    <property type="match status" value="4"/>
</dbReference>
<keyword evidence="2" id="KW-1185">Reference proteome</keyword>
<gene>
    <name evidence="1" type="ORF">EXJ73_11095</name>
</gene>
<dbReference type="GO" id="GO:0003677">
    <property type="term" value="F:DNA binding"/>
    <property type="evidence" value="ECO:0007669"/>
    <property type="project" value="InterPro"/>
</dbReference>
<comment type="caution">
    <text evidence="1">The sequence shown here is derived from an EMBL/GenBank/DDBJ whole genome shotgun (WGS) entry which is preliminary data.</text>
</comment>
<dbReference type="Gene3D" id="1.25.40.10">
    <property type="entry name" value="Tetratricopeptide repeat domain"/>
    <property type="match status" value="1"/>
</dbReference>
<name>A0A9X4LMJ9_9BURK</name>
<dbReference type="InterPro" id="IPR019734">
    <property type="entry name" value="TPR_rpt"/>
</dbReference>
<evidence type="ECO:0000313" key="2">
    <source>
        <dbReference type="Proteomes" id="UP001152766"/>
    </source>
</evidence>
<evidence type="ECO:0000313" key="1">
    <source>
        <dbReference type="EMBL" id="MDG0863018.1"/>
    </source>
</evidence>
<evidence type="ECO:0008006" key="3">
    <source>
        <dbReference type="Google" id="ProtNLM"/>
    </source>
</evidence>
<dbReference type="Proteomes" id="UP001152766">
    <property type="component" value="Unassembled WGS sequence"/>
</dbReference>
<dbReference type="GO" id="GO:0006355">
    <property type="term" value="P:regulation of DNA-templated transcription"/>
    <property type="evidence" value="ECO:0007669"/>
    <property type="project" value="InterPro"/>
</dbReference>
<dbReference type="PANTHER" id="PTHR47691">
    <property type="entry name" value="REGULATOR-RELATED"/>
    <property type="match status" value="1"/>
</dbReference>
<dbReference type="PANTHER" id="PTHR47691:SF3">
    <property type="entry name" value="HTH-TYPE TRANSCRIPTIONAL REGULATOR RV0890C-RELATED"/>
    <property type="match status" value="1"/>
</dbReference>
<dbReference type="Gene3D" id="1.10.10.10">
    <property type="entry name" value="Winged helix-like DNA-binding domain superfamily/Winged helix DNA-binding domain"/>
    <property type="match status" value="1"/>
</dbReference>
<organism evidence="1 2">
    <name type="scientific">Pelomonas aquatica</name>
    <dbReference type="NCBI Taxonomy" id="431058"/>
    <lineage>
        <taxon>Bacteria</taxon>
        <taxon>Pseudomonadati</taxon>
        <taxon>Pseudomonadota</taxon>
        <taxon>Betaproteobacteria</taxon>
        <taxon>Burkholderiales</taxon>
        <taxon>Sphaerotilaceae</taxon>
        <taxon>Roseateles</taxon>
    </lineage>
</organism>
<dbReference type="AlphaFoldDB" id="A0A9X4LMJ9"/>
<dbReference type="SUPFAM" id="SSF46894">
    <property type="entry name" value="C-terminal effector domain of the bipartite response regulators"/>
    <property type="match status" value="1"/>
</dbReference>
<dbReference type="InterPro" id="IPR036388">
    <property type="entry name" value="WH-like_DNA-bd_sf"/>
</dbReference>
<dbReference type="Gene3D" id="3.40.50.300">
    <property type="entry name" value="P-loop containing nucleotide triphosphate hydrolases"/>
    <property type="match status" value="1"/>
</dbReference>
<dbReference type="EMBL" id="SGUG01000014">
    <property type="protein sequence ID" value="MDG0863018.1"/>
    <property type="molecule type" value="Genomic_DNA"/>
</dbReference>
<sequence length="901" mass="96635">MDNRISSLSRVALYVSTPCTAMLCWRVSGGSSARDGRNMLRLRLLGGFHIERAGQLEHTRLPSRAATLLLARLALQPGRQHPREELIELLWPGVGLEAGRNRLRQTLSTLRALLETPQAPLLRADRSQISLLPGALAVDALDFEAALADPPQAALIYGGELLPGHFDDWVVQERYRLAALADALPAPQLRSAPPTALPSFATSLPRYLTRYFAPPGRLEALAARLPHLRLLTLIGPGGVGKTRLAVELAWLGFFEAHWSCGMAALADVRDEASLVAALERALTITRGGGWPAVEAALQEPGGLRLLVLDNAEQALGVVAQAVQRLLAVAPSLCLLVTSRHALELDGETLVDVAPLASAPNAAQDTALALFIDRARAVRADFHASRDNRAALHDLIRELDGLPLALELAAARVRSFSPAQMLAQWHGVHTEPDSLPAWLTSTTRAQRHASVAGLLDWSLALLAPEPLALLQALAALPCTFALADVEALGGTPALLDELVCHSLVQAGGEAEPRYGLLELLRRGVLARVDMAARRATRHRLRAAVCEWAASLGLKAPITAWAVRREQARALIASAADDGDAGTGLQLALALRPCWESDGVDRALVGQLGTLLQQAPCSAGHELRAQLAFTHGDRALALASAEQALELAGGDAAARAAALVRRAWVLLAGDNREHGQAGPLDEAVALARQAGDMATEARAWQQHAAIAVSRGEPAQAELLYARAQALWEAVGHSRQAAARLRNRAQCRIELGDVATAVEWITACQRVAEMDGDGVGQLDTAYTLAMAHEARRDWPAALAAARQALRIAHARQHLHARALTLQLFPRPLARLREPERALQLAVFSEQHWLRHLGALGVREARALARVRRLAATQLAPDARSAAIARGRAMELTEALQLALRGDPE</sequence>
<dbReference type="SUPFAM" id="SSF52540">
    <property type="entry name" value="P-loop containing nucleoside triphosphate hydrolases"/>
    <property type="match status" value="1"/>
</dbReference>
<dbReference type="SUPFAM" id="SSF48452">
    <property type="entry name" value="TPR-like"/>
    <property type="match status" value="1"/>
</dbReference>